<name>A0A0P1F686_THAGE</name>
<keyword evidence="2" id="KW-0472">Membrane</keyword>
<protein>
    <submittedName>
        <fullName evidence="3">Uncharacterized protein</fullName>
    </submittedName>
</protein>
<dbReference type="InterPro" id="IPR043723">
    <property type="entry name" value="DUF5665"/>
</dbReference>
<keyword evidence="2" id="KW-1133">Transmembrane helix</keyword>
<evidence type="ECO:0000313" key="3">
    <source>
        <dbReference type="EMBL" id="CUH63319.1"/>
    </source>
</evidence>
<sequence length="112" mass="12317">MGYPVVTQTPDTPGQSDQQEATAAIQQLTSEVKTFNNHRFIKIQNSVSRLILMQFARGLAFGLGSVLGASLLVSILTWWLSQFEFLPIIGDWMAVLATEFERATGNGSNVNQ</sequence>
<dbReference type="STRING" id="53501.SAMN04488043_107103"/>
<keyword evidence="4" id="KW-1185">Reference proteome</keyword>
<keyword evidence="2" id="KW-0812">Transmembrane</keyword>
<feature type="transmembrane region" description="Helical" evidence="2">
    <location>
        <begin position="59"/>
        <end position="80"/>
    </location>
</feature>
<dbReference type="AlphaFoldDB" id="A0A0P1F686"/>
<dbReference type="Pfam" id="PF18910">
    <property type="entry name" value="DUF5665"/>
    <property type="match status" value="1"/>
</dbReference>
<evidence type="ECO:0000256" key="1">
    <source>
        <dbReference type="SAM" id="MobiDB-lite"/>
    </source>
</evidence>
<feature type="region of interest" description="Disordered" evidence="1">
    <location>
        <begin position="1"/>
        <end position="23"/>
    </location>
</feature>
<gene>
    <name evidence="3" type="ORF">TG4357_00601</name>
</gene>
<dbReference type="EMBL" id="CYSA01000007">
    <property type="protein sequence ID" value="CUH63319.1"/>
    <property type="molecule type" value="Genomic_DNA"/>
</dbReference>
<proteinExistence type="predicted"/>
<reference evidence="3 4" key="1">
    <citation type="submission" date="2015-09" db="EMBL/GenBank/DDBJ databases">
        <authorList>
            <consortium name="Swine Surveillance"/>
        </authorList>
    </citation>
    <scope>NUCLEOTIDE SEQUENCE [LARGE SCALE GENOMIC DNA]</scope>
    <source>
        <strain evidence="3 4">CECT 4357</strain>
    </source>
</reference>
<organism evidence="3 4">
    <name type="scientific">Thalassovita gelatinovora</name>
    <name type="common">Thalassobius gelatinovorus</name>
    <dbReference type="NCBI Taxonomy" id="53501"/>
    <lineage>
        <taxon>Bacteria</taxon>
        <taxon>Pseudomonadati</taxon>
        <taxon>Pseudomonadota</taxon>
        <taxon>Alphaproteobacteria</taxon>
        <taxon>Rhodobacterales</taxon>
        <taxon>Roseobacteraceae</taxon>
        <taxon>Thalassovita</taxon>
    </lineage>
</organism>
<accession>A0A0P1F686</accession>
<dbReference type="Proteomes" id="UP000051587">
    <property type="component" value="Unassembled WGS sequence"/>
</dbReference>
<evidence type="ECO:0000256" key="2">
    <source>
        <dbReference type="SAM" id="Phobius"/>
    </source>
</evidence>
<evidence type="ECO:0000313" key="4">
    <source>
        <dbReference type="Proteomes" id="UP000051587"/>
    </source>
</evidence>